<evidence type="ECO:0000313" key="4">
    <source>
        <dbReference type="Proteomes" id="UP000006238"/>
    </source>
</evidence>
<name>D4RYY2_9FIRM</name>
<dbReference type="InterPro" id="IPR051212">
    <property type="entry name" value="Type-I_RE_S_subunit"/>
</dbReference>
<keyword evidence="1" id="KW-0680">Restriction system</keyword>
<reference evidence="3 4" key="1">
    <citation type="submission" date="2010-02" db="EMBL/GenBank/DDBJ databases">
        <authorList>
            <person name="Weinstock G."/>
            <person name="Sodergren E."/>
            <person name="Clifton S."/>
            <person name="Fulton L."/>
            <person name="Fulton B."/>
            <person name="Courtney L."/>
            <person name="Fronick C."/>
            <person name="Harrison M."/>
            <person name="Strong C."/>
            <person name="Farmer C."/>
            <person name="Delahaunty K."/>
            <person name="Markovic C."/>
            <person name="Hall O."/>
            <person name="Minx P."/>
            <person name="Tomlinson C."/>
            <person name="Mitreva M."/>
            <person name="Nelson J."/>
            <person name="Hou S."/>
            <person name="Wollam A."/>
            <person name="Pepin K.H."/>
            <person name="Johnson M."/>
            <person name="Bhonagiri V."/>
            <person name="Zhang X."/>
            <person name="Suruliraj S."/>
            <person name="Warren W."/>
            <person name="Chinwalla A."/>
            <person name="Mardis E.R."/>
            <person name="Wilson R.K."/>
        </authorList>
    </citation>
    <scope>NUCLEOTIDE SEQUENCE [LARGE SCALE GENOMIC DNA]</scope>
    <source>
        <strain evidence="3 4">DSM 2876</strain>
    </source>
</reference>
<gene>
    <name evidence="3" type="ORF">BUTYVIB_01046</name>
</gene>
<evidence type="ECO:0008006" key="5">
    <source>
        <dbReference type="Google" id="ProtNLM"/>
    </source>
</evidence>
<organism evidence="3 4">
    <name type="scientific">Eshraghiella crossota DSM 2876</name>
    <dbReference type="NCBI Taxonomy" id="511680"/>
    <lineage>
        <taxon>Bacteria</taxon>
        <taxon>Bacillati</taxon>
        <taxon>Bacillota</taxon>
        <taxon>Clostridia</taxon>
        <taxon>Lachnospirales</taxon>
        <taxon>Lachnospiraceae</taxon>
        <taxon>Eshraghiella</taxon>
    </lineage>
</organism>
<dbReference type="SUPFAM" id="SSF116734">
    <property type="entry name" value="DNA methylase specificity domain"/>
    <property type="match status" value="1"/>
</dbReference>
<evidence type="ECO:0000313" key="3">
    <source>
        <dbReference type="EMBL" id="EFF68683.1"/>
    </source>
</evidence>
<dbReference type="GO" id="GO:0009307">
    <property type="term" value="P:DNA restriction-modification system"/>
    <property type="evidence" value="ECO:0007669"/>
    <property type="project" value="UniProtKB-KW"/>
</dbReference>
<feature type="non-terminal residue" evidence="3">
    <location>
        <position position="146"/>
    </location>
</feature>
<proteinExistence type="predicted"/>
<evidence type="ECO:0000256" key="2">
    <source>
        <dbReference type="ARBA" id="ARBA00023125"/>
    </source>
</evidence>
<dbReference type="RefSeq" id="WP_005602321.1">
    <property type="nucleotide sequence ID" value="NZ_GG663522.1"/>
</dbReference>
<dbReference type="Proteomes" id="UP000006238">
    <property type="component" value="Unassembled WGS sequence"/>
</dbReference>
<accession>D4RYY2</accession>
<dbReference type="InterPro" id="IPR044946">
    <property type="entry name" value="Restrct_endonuc_typeI_TRD_sf"/>
</dbReference>
<dbReference type="Gene3D" id="3.90.220.20">
    <property type="entry name" value="DNA methylase specificity domains"/>
    <property type="match status" value="1"/>
</dbReference>
<dbReference type="AlphaFoldDB" id="D4RYY2"/>
<dbReference type="PANTHER" id="PTHR43140:SF1">
    <property type="entry name" value="TYPE I RESTRICTION ENZYME ECOKI SPECIFICITY SUBUNIT"/>
    <property type="match status" value="1"/>
</dbReference>
<sequence length="146" mass="16726">MDTKALRQKILDLAIRGKLVPQDPNDEPASVLIERIRAEKLQMVKDGKLKPKDIKNDTIIFKGDDNLHYEKFSDGSVKLCDFESDYEIPNNWVWCNLGLLFNHNTGKALNSANSEGKALTYITTSNVYWNRFELNDLKSMPFTDSE</sequence>
<keyword evidence="4" id="KW-1185">Reference proteome</keyword>
<comment type="caution">
    <text evidence="3">The sequence shown here is derived from an EMBL/GenBank/DDBJ whole genome shotgun (WGS) entry which is preliminary data.</text>
</comment>
<dbReference type="HOGENOM" id="CLU_141354_0_0_9"/>
<dbReference type="EMBL" id="ABWN01000026">
    <property type="protein sequence ID" value="EFF68683.1"/>
    <property type="molecule type" value="Genomic_DNA"/>
</dbReference>
<dbReference type="eggNOG" id="COG0732">
    <property type="taxonomic scope" value="Bacteria"/>
</dbReference>
<protein>
    <recommendedName>
        <fullName evidence="5">Type I restriction modification DNA specificity domain-containing protein</fullName>
    </recommendedName>
</protein>
<keyword evidence="2" id="KW-0238">DNA-binding</keyword>
<dbReference type="GO" id="GO:0003677">
    <property type="term" value="F:DNA binding"/>
    <property type="evidence" value="ECO:0007669"/>
    <property type="project" value="UniProtKB-KW"/>
</dbReference>
<evidence type="ECO:0000256" key="1">
    <source>
        <dbReference type="ARBA" id="ARBA00022747"/>
    </source>
</evidence>
<dbReference type="PANTHER" id="PTHR43140">
    <property type="entry name" value="TYPE-1 RESTRICTION ENZYME ECOKI SPECIFICITY PROTEIN"/>
    <property type="match status" value="1"/>
</dbReference>